<proteinExistence type="predicted"/>
<keyword evidence="2" id="KW-1185">Reference proteome</keyword>
<reference evidence="1 2" key="1">
    <citation type="submission" date="2020-05" db="EMBL/GenBank/DDBJ databases">
        <title>Azospirillum oleiclasticum sp. nov, a nitrogen-fixing and heavy crude oil-emulsifying bacterium isolated from the crude oil of Yumen Oilfield.</title>
        <authorList>
            <person name="Wu D."/>
            <person name="Cai M."/>
            <person name="Zhang X."/>
        </authorList>
    </citation>
    <scope>NUCLEOTIDE SEQUENCE [LARGE SCALE GENOMIC DNA]</scope>
    <source>
        <strain evidence="1 2">ROY-1-1-2</strain>
    </source>
</reference>
<accession>A0ABX2TB75</accession>
<evidence type="ECO:0000313" key="1">
    <source>
        <dbReference type="EMBL" id="NYZ19940.1"/>
    </source>
</evidence>
<dbReference type="Proteomes" id="UP000584642">
    <property type="component" value="Unassembled WGS sequence"/>
</dbReference>
<organism evidence="1 2">
    <name type="scientific">Azospirillum oleiclasticum</name>
    <dbReference type="NCBI Taxonomy" id="2735135"/>
    <lineage>
        <taxon>Bacteria</taxon>
        <taxon>Pseudomonadati</taxon>
        <taxon>Pseudomonadota</taxon>
        <taxon>Alphaproteobacteria</taxon>
        <taxon>Rhodospirillales</taxon>
        <taxon>Azospirillaceae</taxon>
        <taxon>Azospirillum</taxon>
    </lineage>
</organism>
<comment type="caution">
    <text evidence="1">The sequence shown here is derived from an EMBL/GenBank/DDBJ whole genome shotgun (WGS) entry which is preliminary data.</text>
</comment>
<dbReference type="EMBL" id="JABFDB010000004">
    <property type="protein sequence ID" value="NYZ19940.1"/>
    <property type="molecule type" value="Genomic_DNA"/>
</dbReference>
<protein>
    <submittedName>
        <fullName evidence="1">Uncharacterized protein</fullName>
    </submittedName>
</protein>
<name>A0ABX2TB75_9PROT</name>
<dbReference type="RefSeq" id="WP_180281694.1">
    <property type="nucleotide sequence ID" value="NZ_JABFDB010000004.1"/>
</dbReference>
<sequence>MSAAIAINQGSQTAVSAARAVLSARGAEGLAAAPASVGVFVAFATWCKAARIPARIMGCQSYVRHDSQFKVTLTGRLPAFEGFPGRVGRQGSG</sequence>
<gene>
    <name evidence="1" type="ORF">HND93_09460</name>
</gene>
<evidence type="ECO:0000313" key="2">
    <source>
        <dbReference type="Proteomes" id="UP000584642"/>
    </source>
</evidence>